<feature type="domain" description="Sporulation regulator WhiA C-terminal" evidence="5">
    <location>
        <begin position="224"/>
        <end position="307"/>
    </location>
</feature>
<dbReference type="Pfam" id="PF10298">
    <property type="entry name" value="WhiA_N"/>
    <property type="match status" value="1"/>
</dbReference>
<dbReference type="Pfam" id="PF14527">
    <property type="entry name" value="LAGLIDADG_WhiA"/>
    <property type="match status" value="1"/>
</dbReference>
<evidence type="ECO:0000256" key="3">
    <source>
        <dbReference type="ARBA" id="ARBA00023306"/>
    </source>
</evidence>
<dbReference type="PANTHER" id="PTHR37307:SF1">
    <property type="entry name" value="CELL DIVISION PROTEIN WHIA-RELATED"/>
    <property type="match status" value="1"/>
</dbReference>
<dbReference type="PANTHER" id="PTHR37307">
    <property type="entry name" value="CELL DIVISION PROTEIN WHIA-RELATED"/>
    <property type="match status" value="1"/>
</dbReference>
<dbReference type="GO" id="GO:0051301">
    <property type="term" value="P:cell division"/>
    <property type="evidence" value="ECO:0007669"/>
    <property type="project" value="UniProtKB-UniRule"/>
</dbReference>
<organism evidence="8 9">
    <name type="scientific">Helicovermis profundi</name>
    <dbReference type="NCBI Taxonomy" id="3065157"/>
    <lineage>
        <taxon>Bacteria</taxon>
        <taxon>Bacillati</taxon>
        <taxon>Bacillota</taxon>
        <taxon>Clostridia</taxon>
        <taxon>Helicovermis</taxon>
    </lineage>
</organism>
<evidence type="ECO:0000259" key="5">
    <source>
        <dbReference type="Pfam" id="PF02650"/>
    </source>
</evidence>
<dbReference type="SUPFAM" id="SSF55608">
    <property type="entry name" value="Homing endonucleases"/>
    <property type="match status" value="1"/>
</dbReference>
<evidence type="ECO:0000259" key="7">
    <source>
        <dbReference type="Pfam" id="PF14527"/>
    </source>
</evidence>
<dbReference type="Gene3D" id="3.10.28.10">
    <property type="entry name" value="Homing endonucleases"/>
    <property type="match status" value="1"/>
</dbReference>
<dbReference type="AlphaFoldDB" id="A0AAU9EJI9"/>
<evidence type="ECO:0000256" key="4">
    <source>
        <dbReference type="HAMAP-Rule" id="MF_01420"/>
    </source>
</evidence>
<dbReference type="GO" id="GO:0003677">
    <property type="term" value="F:DNA binding"/>
    <property type="evidence" value="ECO:0007669"/>
    <property type="project" value="UniProtKB-UniRule"/>
</dbReference>
<name>A0AAU9EJI9_9FIRM</name>
<dbReference type="InterPro" id="IPR003802">
    <property type="entry name" value="Sporulation_regulator_WhiA"/>
</dbReference>
<evidence type="ECO:0000313" key="8">
    <source>
        <dbReference type="EMBL" id="BEP29748.1"/>
    </source>
</evidence>
<evidence type="ECO:0000259" key="6">
    <source>
        <dbReference type="Pfam" id="PF10298"/>
    </source>
</evidence>
<dbReference type="Proteomes" id="UP001321786">
    <property type="component" value="Chromosome"/>
</dbReference>
<dbReference type="InterPro" id="IPR027434">
    <property type="entry name" value="Homing_endonucl"/>
</dbReference>
<proteinExistence type="inferred from homology"/>
<comment type="similarity">
    <text evidence="4">Belongs to the WhiA family.</text>
</comment>
<protein>
    <recommendedName>
        <fullName evidence="4">Probable cell division protein WhiA</fullName>
    </recommendedName>
</protein>
<keyword evidence="9" id="KW-1185">Reference proteome</keyword>
<accession>A0AAU9EJI9</accession>
<dbReference type="NCBIfam" id="TIGR00647">
    <property type="entry name" value="DNA_bind_WhiA"/>
    <property type="match status" value="1"/>
</dbReference>
<keyword evidence="1 4" id="KW-0132">Cell division</keyword>
<feature type="domain" description="WhiA LAGLIDADG-like" evidence="7">
    <location>
        <begin position="129"/>
        <end position="221"/>
    </location>
</feature>
<comment type="function">
    <text evidence="4">Involved in cell division and chromosome segregation.</text>
</comment>
<dbReference type="Pfam" id="PF02650">
    <property type="entry name" value="HTH_WhiA"/>
    <property type="match status" value="1"/>
</dbReference>
<dbReference type="InterPro" id="IPR039518">
    <property type="entry name" value="WhiA_LAGLIDADG_dom"/>
</dbReference>
<evidence type="ECO:0000256" key="1">
    <source>
        <dbReference type="ARBA" id="ARBA00022618"/>
    </source>
</evidence>
<dbReference type="InterPro" id="IPR023054">
    <property type="entry name" value="Sporulation_regulator_WhiA_C"/>
</dbReference>
<dbReference type="EMBL" id="AP028654">
    <property type="protein sequence ID" value="BEP29748.1"/>
    <property type="molecule type" value="Genomic_DNA"/>
</dbReference>
<keyword evidence="3 4" id="KW-0131">Cell cycle</keyword>
<gene>
    <name evidence="4 8" type="primary">whiA</name>
    <name evidence="8" type="ORF">HLPR_20790</name>
</gene>
<evidence type="ECO:0000313" key="9">
    <source>
        <dbReference type="Proteomes" id="UP001321786"/>
    </source>
</evidence>
<sequence>MSFSSKTKNELCRIKSEDKCCMIAELSAIIRVSGSVSLKGKNQISLSILTENPAIARLVFTLFKKGLRKHTEILVKKSKVFKKINTYIINIDDAKDNLVTLGIISFEKGYFEIIHTIQDKIIDKECCKRAYIRGIFLGGGSVSDPEKGYHLEFVTHSKDFSEDFIKLINEEYDLDAKLIERKNTHIVYLKEGNQVVDLLNIIGAHKALLDFENVRIVKQMRNQVNRIVNCETANLNKTINAAFRQVKNIELIRDRRGLEVLPDSLRELAFIRLENRESNLSEIGNMLSKPLGKSGVNHRFKKIESIANEIREESVIKMEDKCKRV</sequence>
<evidence type="ECO:0000256" key="2">
    <source>
        <dbReference type="ARBA" id="ARBA00023125"/>
    </source>
</evidence>
<reference evidence="8 9" key="1">
    <citation type="submission" date="2023-08" db="EMBL/GenBank/DDBJ databases">
        <title>Helicovermis profunda gen. nov., sp. nov., a novel mesophilic, fermentative bacterium within the Bacillota from a deep-sea hydrothermal vent chimney.</title>
        <authorList>
            <person name="Miyazaki U."/>
            <person name="Mizutani D."/>
            <person name="Hashimoto Y."/>
            <person name="Tame A."/>
            <person name="Sawayama S."/>
            <person name="Miyazaki J."/>
            <person name="Takai K."/>
            <person name="Nakagawa S."/>
        </authorList>
    </citation>
    <scope>NUCLEOTIDE SEQUENCE [LARGE SCALE GENOMIC DNA]</scope>
    <source>
        <strain evidence="8 9">S502</strain>
    </source>
</reference>
<dbReference type="RefSeq" id="WP_338535365.1">
    <property type="nucleotide sequence ID" value="NZ_AP028654.1"/>
</dbReference>
<dbReference type="KEGG" id="hprf:HLPR_20790"/>
<dbReference type="InterPro" id="IPR018478">
    <property type="entry name" value="Sporu_reg_WhiA_N_dom"/>
</dbReference>
<keyword evidence="2 4" id="KW-0238">DNA-binding</keyword>
<dbReference type="GO" id="GO:0043937">
    <property type="term" value="P:regulation of sporulation"/>
    <property type="evidence" value="ECO:0007669"/>
    <property type="project" value="InterPro"/>
</dbReference>
<feature type="domain" description="Sporulation transcription regulator WhiA N-terminal" evidence="6">
    <location>
        <begin position="19"/>
        <end position="98"/>
    </location>
</feature>
<dbReference type="HAMAP" id="MF_01420">
    <property type="entry name" value="HTH_type_WhiA"/>
    <property type="match status" value="1"/>
</dbReference>